<dbReference type="InterPro" id="IPR007046">
    <property type="entry name" value="RNA_pol_sigma_54_core-bd"/>
</dbReference>
<evidence type="ECO:0000256" key="8">
    <source>
        <dbReference type="ARBA" id="ARBA00023163"/>
    </source>
</evidence>
<keyword evidence="5" id="KW-0805">Transcription regulation</keyword>
<gene>
    <name evidence="12" type="primary">rpoN</name>
    <name evidence="12" type="ORF">K8V56_03990</name>
</gene>
<evidence type="ECO:0000256" key="4">
    <source>
        <dbReference type="ARBA" id="ARBA00022695"/>
    </source>
</evidence>
<sequence length="437" mass="51248">MELGLQQRQELNLLMTFELRQAIELLQYSTHELEQYIREQELENPLIKLKEKEEKPVHEERLHRQSSSFGSSEMPMNAVRSNDKNMRDELLEQAKFMYPDDHTQKLIKYLLYNLDDNGYLQISDSHSNGHLAFEEDDIEKGILLLQQLGPIGIGARNLKECLLLQITYNYPENKLAACLVEYHLNLIADRKWNEIASKMNIKMNEVKDLFDFIQTLNPRPCSLISDCSTEYLTPDIIIEWKDDEFTFHLNDGYLPAIQLNKDYSQYLHAKNDASKYINTQYKNYQWLLSSIEQRRNTIIKIVHVLLEKQEDFFKNGFRSLKPLTLKEVADEIDMHESTVSRATTNKVIQTPFGTFDLRLLFTSKLDTADGNVISQTKVKKLLESFIAQENKFKPYSDQKIAEYFNTEKGITISRRTISKYREELRIPPSSKRKDIQV</sequence>
<keyword evidence="4" id="KW-0548">Nucleotidyltransferase</keyword>
<proteinExistence type="inferred from homology"/>
<dbReference type="AlphaFoldDB" id="A0A921KBZ7"/>
<keyword evidence="7" id="KW-0238">DNA-binding</keyword>
<dbReference type="PRINTS" id="PR00045">
    <property type="entry name" value="SIGMA54FCT"/>
</dbReference>
<dbReference type="GO" id="GO:0016779">
    <property type="term" value="F:nucleotidyltransferase activity"/>
    <property type="evidence" value="ECO:0007669"/>
    <property type="project" value="UniProtKB-KW"/>
</dbReference>
<comment type="caution">
    <text evidence="12">The sequence shown here is derived from an EMBL/GenBank/DDBJ whole genome shotgun (WGS) entry which is preliminary data.</text>
</comment>
<feature type="domain" description="RNA polymerase sigma factor 54 DNA-binding" evidence="10">
    <location>
        <begin position="275"/>
        <end position="433"/>
    </location>
</feature>
<dbReference type="NCBIfam" id="TIGR02395">
    <property type="entry name" value="rpoN_sigma"/>
    <property type="match status" value="1"/>
</dbReference>
<evidence type="ECO:0000256" key="3">
    <source>
        <dbReference type="ARBA" id="ARBA00022679"/>
    </source>
</evidence>
<dbReference type="InterPro" id="IPR038709">
    <property type="entry name" value="RpoN_core-bd_sf"/>
</dbReference>
<evidence type="ECO:0000256" key="9">
    <source>
        <dbReference type="SAM" id="MobiDB-lite"/>
    </source>
</evidence>
<dbReference type="PANTHER" id="PTHR32248">
    <property type="entry name" value="RNA POLYMERASE SIGMA-54 FACTOR"/>
    <property type="match status" value="1"/>
</dbReference>
<dbReference type="PROSITE" id="PS00717">
    <property type="entry name" value="SIGMA54_1"/>
    <property type="match status" value="1"/>
</dbReference>
<evidence type="ECO:0000256" key="1">
    <source>
        <dbReference type="ARBA" id="ARBA00008798"/>
    </source>
</evidence>
<comment type="similarity">
    <text evidence="1">Belongs to the sigma-54 factor family.</text>
</comment>
<keyword evidence="3" id="KW-0808">Transferase</keyword>
<dbReference type="Pfam" id="PF04552">
    <property type="entry name" value="Sigma54_DBD"/>
    <property type="match status" value="1"/>
</dbReference>
<reference evidence="12" key="2">
    <citation type="submission" date="2021-09" db="EMBL/GenBank/DDBJ databases">
        <authorList>
            <person name="Gilroy R."/>
        </authorList>
    </citation>
    <scope>NUCLEOTIDE SEQUENCE</scope>
    <source>
        <strain evidence="12">CHK171-7178</strain>
    </source>
</reference>
<evidence type="ECO:0000256" key="6">
    <source>
        <dbReference type="ARBA" id="ARBA00023082"/>
    </source>
</evidence>
<feature type="region of interest" description="Disordered" evidence="9">
    <location>
        <begin position="53"/>
        <end position="77"/>
    </location>
</feature>
<reference evidence="12" key="1">
    <citation type="journal article" date="2021" name="PeerJ">
        <title>Extensive microbial diversity within the chicken gut microbiome revealed by metagenomics and culture.</title>
        <authorList>
            <person name="Gilroy R."/>
            <person name="Ravi A."/>
            <person name="Getino M."/>
            <person name="Pursley I."/>
            <person name="Horton D.L."/>
            <person name="Alikhan N.F."/>
            <person name="Baker D."/>
            <person name="Gharbi K."/>
            <person name="Hall N."/>
            <person name="Watson M."/>
            <person name="Adriaenssens E.M."/>
            <person name="Foster-Nyarko E."/>
            <person name="Jarju S."/>
            <person name="Secka A."/>
            <person name="Antonio M."/>
            <person name="Oren A."/>
            <person name="Chaudhuri R.R."/>
            <person name="La Ragione R."/>
            <person name="Hildebrand F."/>
            <person name="Pallen M.J."/>
        </authorList>
    </citation>
    <scope>NUCLEOTIDE SEQUENCE</scope>
    <source>
        <strain evidence="12">CHK171-7178</strain>
    </source>
</reference>
<organism evidence="12 13">
    <name type="scientific">Sporosarcina psychrophila</name>
    <name type="common">Bacillus psychrophilus</name>
    <dbReference type="NCBI Taxonomy" id="1476"/>
    <lineage>
        <taxon>Bacteria</taxon>
        <taxon>Bacillati</taxon>
        <taxon>Bacillota</taxon>
        <taxon>Bacilli</taxon>
        <taxon>Bacillales</taxon>
        <taxon>Caryophanaceae</taxon>
        <taxon>Sporosarcina</taxon>
    </lineage>
</organism>
<dbReference type="EMBL" id="DYWT01000062">
    <property type="protein sequence ID" value="HJF30927.1"/>
    <property type="molecule type" value="Genomic_DNA"/>
</dbReference>
<evidence type="ECO:0000259" key="11">
    <source>
        <dbReference type="Pfam" id="PF04963"/>
    </source>
</evidence>
<dbReference type="Pfam" id="PF00309">
    <property type="entry name" value="Sigma54_AID"/>
    <property type="match status" value="1"/>
</dbReference>
<keyword evidence="2" id="KW-0240">DNA-directed RNA polymerase</keyword>
<dbReference type="PIRSF" id="PIRSF000774">
    <property type="entry name" value="RpoN"/>
    <property type="match status" value="1"/>
</dbReference>
<evidence type="ECO:0000259" key="10">
    <source>
        <dbReference type="Pfam" id="PF04552"/>
    </source>
</evidence>
<dbReference type="PROSITE" id="PS50044">
    <property type="entry name" value="SIGMA54_3"/>
    <property type="match status" value="1"/>
</dbReference>
<protein>
    <submittedName>
        <fullName evidence="12">RNA polymerase factor sigma-54</fullName>
    </submittedName>
</protein>
<dbReference type="InterPro" id="IPR000394">
    <property type="entry name" value="RNA_pol_sigma_54"/>
</dbReference>
<dbReference type="InterPro" id="IPR007634">
    <property type="entry name" value="RNA_pol_sigma_54_DNA-bd"/>
</dbReference>
<evidence type="ECO:0000256" key="7">
    <source>
        <dbReference type="ARBA" id="ARBA00023125"/>
    </source>
</evidence>
<keyword evidence="8" id="KW-0804">Transcription</keyword>
<dbReference type="Gene3D" id="1.10.10.1330">
    <property type="entry name" value="RNA polymerase sigma-54 factor, core-binding domain"/>
    <property type="match status" value="1"/>
</dbReference>
<accession>A0A921KBZ7</accession>
<dbReference type="GO" id="GO:0006352">
    <property type="term" value="P:DNA-templated transcription initiation"/>
    <property type="evidence" value="ECO:0007669"/>
    <property type="project" value="InterPro"/>
</dbReference>
<dbReference type="Pfam" id="PF04963">
    <property type="entry name" value="Sigma54_CBD"/>
    <property type="match status" value="1"/>
</dbReference>
<dbReference type="PANTHER" id="PTHR32248:SF4">
    <property type="entry name" value="RNA POLYMERASE SIGMA-54 FACTOR"/>
    <property type="match status" value="1"/>
</dbReference>
<keyword evidence="6" id="KW-0731">Sigma factor</keyword>
<feature type="domain" description="RNA polymerase sigma factor 54 core-binding" evidence="11">
    <location>
        <begin position="77"/>
        <end position="263"/>
    </location>
</feature>
<dbReference type="Proteomes" id="UP000698173">
    <property type="component" value="Unassembled WGS sequence"/>
</dbReference>
<dbReference type="GO" id="GO:0001216">
    <property type="term" value="F:DNA-binding transcription activator activity"/>
    <property type="evidence" value="ECO:0007669"/>
    <property type="project" value="InterPro"/>
</dbReference>
<dbReference type="GO" id="GO:0016987">
    <property type="term" value="F:sigma factor activity"/>
    <property type="evidence" value="ECO:0007669"/>
    <property type="project" value="UniProtKB-KW"/>
</dbReference>
<evidence type="ECO:0000256" key="5">
    <source>
        <dbReference type="ARBA" id="ARBA00023015"/>
    </source>
</evidence>
<evidence type="ECO:0000313" key="13">
    <source>
        <dbReference type="Proteomes" id="UP000698173"/>
    </source>
</evidence>
<feature type="compositionally biased region" description="Basic and acidic residues" evidence="9">
    <location>
        <begin position="53"/>
        <end position="63"/>
    </location>
</feature>
<name>A0A921KBZ7_SPOPS</name>
<evidence type="ECO:0000256" key="2">
    <source>
        <dbReference type="ARBA" id="ARBA00022478"/>
    </source>
</evidence>
<dbReference type="GO" id="GO:0000428">
    <property type="term" value="C:DNA-directed RNA polymerase complex"/>
    <property type="evidence" value="ECO:0007669"/>
    <property type="project" value="UniProtKB-KW"/>
</dbReference>
<dbReference type="GO" id="GO:0003677">
    <property type="term" value="F:DNA binding"/>
    <property type="evidence" value="ECO:0007669"/>
    <property type="project" value="UniProtKB-KW"/>
</dbReference>
<evidence type="ECO:0000313" key="12">
    <source>
        <dbReference type="EMBL" id="HJF30927.1"/>
    </source>
</evidence>
<dbReference type="Gene3D" id="1.10.10.60">
    <property type="entry name" value="Homeodomain-like"/>
    <property type="match status" value="1"/>
</dbReference>